<dbReference type="Pfam" id="PF13808">
    <property type="entry name" value="DDE_Tnp_1_assoc"/>
    <property type="match status" value="1"/>
</dbReference>
<organism evidence="2 3">
    <name type="scientific">Iodobacter fluviatilis</name>
    <dbReference type="NCBI Taxonomy" id="537"/>
    <lineage>
        <taxon>Bacteria</taxon>
        <taxon>Pseudomonadati</taxon>
        <taxon>Pseudomonadota</taxon>
        <taxon>Betaproteobacteria</taxon>
        <taxon>Neisseriales</taxon>
        <taxon>Chitinibacteraceae</taxon>
        <taxon>Iodobacter</taxon>
    </lineage>
</organism>
<reference evidence="2 3" key="1">
    <citation type="submission" date="2018-01" db="EMBL/GenBank/DDBJ databases">
        <title>Genome sequence of Iodobacter sp. strain PCH194 isolated from Indian Trans-Himalaya.</title>
        <authorList>
            <person name="Kumar V."/>
            <person name="Thakur V."/>
            <person name="Kumar S."/>
            <person name="Singh D."/>
        </authorList>
    </citation>
    <scope>NUCLEOTIDE SEQUENCE [LARGE SCALE GENOMIC DNA]</scope>
    <source>
        <strain evidence="2 3">PCH194</strain>
    </source>
</reference>
<dbReference type="KEGG" id="ifl:C1H71_18560"/>
<feature type="domain" description="H repeat-associated protein N-terminal" evidence="1">
    <location>
        <begin position="73"/>
        <end position="136"/>
    </location>
</feature>
<name>A0A7G3GCL5_9NEIS</name>
<dbReference type="EMBL" id="CP025781">
    <property type="protein sequence ID" value="QBC45340.1"/>
    <property type="molecule type" value="Genomic_DNA"/>
</dbReference>
<accession>A0A7G3GCL5</accession>
<evidence type="ECO:0000313" key="3">
    <source>
        <dbReference type="Proteomes" id="UP000515917"/>
    </source>
</evidence>
<evidence type="ECO:0000313" key="2">
    <source>
        <dbReference type="EMBL" id="QBC45340.1"/>
    </source>
</evidence>
<dbReference type="Proteomes" id="UP000515917">
    <property type="component" value="Chromosome"/>
</dbReference>
<dbReference type="InterPro" id="IPR051698">
    <property type="entry name" value="Transposase_11-like"/>
</dbReference>
<dbReference type="AlphaFoldDB" id="A0A7G3GCL5"/>
<gene>
    <name evidence="2" type="ORF">C1H71_18560</name>
</gene>
<dbReference type="InterPro" id="IPR032806">
    <property type="entry name" value="YbfD_N"/>
</dbReference>
<sequence length="162" mass="18196">MGSAAYLHIAQRWLNEGRSREICQHRKKEGGAKTGFARLPHKQNKRAGWRIKDHLTALIQCLTPNASFKPCSQLSDVFFITLCAIICGTDNWVAIEAYGKAKKEWFVGVLNLKHGIPSHDTMGKVFAAIDHEFFSEFGAKFGSGGENIQDWSQNQTTISWLE</sequence>
<keyword evidence="3" id="KW-1185">Reference proteome</keyword>
<evidence type="ECO:0000259" key="1">
    <source>
        <dbReference type="Pfam" id="PF13808"/>
    </source>
</evidence>
<protein>
    <recommendedName>
        <fullName evidence="1">H repeat-associated protein N-terminal domain-containing protein</fullName>
    </recommendedName>
</protein>
<proteinExistence type="predicted"/>
<dbReference type="PANTHER" id="PTHR30298">
    <property type="entry name" value="H REPEAT-ASSOCIATED PREDICTED TRANSPOSASE"/>
    <property type="match status" value="1"/>
</dbReference>
<dbReference type="PANTHER" id="PTHR30298:SF0">
    <property type="entry name" value="PROTEIN YBFL-RELATED"/>
    <property type="match status" value="1"/>
</dbReference>